<keyword evidence="3 8" id="KW-0285">Flavoprotein</keyword>
<dbReference type="GO" id="GO:0050661">
    <property type="term" value="F:NADP binding"/>
    <property type="evidence" value="ECO:0007669"/>
    <property type="project" value="InterPro"/>
</dbReference>
<dbReference type="Pfam" id="PF00743">
    <property type="entry name" value="FMO-like"/>
    <property type="match status" value="2"/>
</dbReference>
<dbReference type="PRINTS" id="PR00370">
    <property type="entry name" value="FMOXYGENASE"/>
</dbReference>
<keyword evidence="5" id="KW-0521">NADP</keyword>
<evidence type="ECO:0000256" key="3">
    <source>
        <dbReference type="ARBA" id="ARBA00022630"/>
    </source>
</evidence>
<dbReference type="SUPFAM" id="SSF51905">
    <property type="entry name" value="FAD/NAD(P)-binding domain"/>
    <property type="match status" value="2"/>
</dbReference>
<accession>A0A8D8QC75</accession>
<comment type="cofactor">
    <cofactor evidence="1 8">
        <name>FAD</name>
        <dbReference type="ChEBI" id="CHEBI:57692"/>
    </cofactor>
</comment>
<evidence type="ECO:0000256" key="6">
    <source>
        <dbReference type="ARBA" id="ARBA00023002"/>
    </source>
</evidence>
<dbReference type="GO" id="GO:0004499">
    <property type="term" value="F:N,N-dimethylaniline monooxygenase activity"/>
    <property type="evidence" value="ECO:0007669"/>
    <property type="project" value="InterPro"/>
</dbReference>
<dbReference type="InterPro" id="IPR036188">
    <property type="entry name" value="FAD/NAD-bd_sf"/>
</dbReference>
<proteinExistence type="inferred from homology"/>
<evidence type="ECO:0000313" key="9">
    <source>
        <dbReference type="EMBL" id="CAG6628782.1"/>
    </source>
</evidence>
<evidence type="ECO:0000256" key="8">
    <source>
        <dbReference type="RuleBase" id="RU361177"/>
    </source>
</evidence>
<dbReference type="EMBL" id="HBUF01560614">
    <property type="protein sequence ID" value="CAG6762175.1"/>
    <property type="molecule type" value="Transcribed_RNA"/>
</dbReference>
<evidence type="ECO:0000256" key="5">
    <source>
        <dbReference type="ARBA" id="ARBA00022857"/>
    </source>
</evidence>
<keyword evidence="4 8" id="KW-0274">FAD</keyword>
<evidence type="ECO:0000256" key="7">
    <source>
        <dbReference type="ARBA" id="ARBA00023033"/>
    </source>
</evidence>
<protein>
    <recommendedName>
        <fullName evidence="8">Flavin-containing monooxygenase</fullName>
        <ecNumber evidence="8">1.-.-.-</ecNumber>
    </recommendedName>
</protein>
<dbReference type="FunFam" id="3.50.50.60:FF:000138">
    <property type="entry name" value="Flavin-containing monooxygenase"/>
    <property type="match status" value="1"/>
</dbReference>
<dbReference type="EC" id="1.-.-.-" evidence="8"/>
<dbReference type="Gene3D" id="3.50.50.60">
    <property type="entry name" value="FAD/NAD(P)-binding domain"/>
    <property type="match status" value="2"/>
</dbReference>
<evidence type="ECO:0000256" key="1">
    <source>
        <dbReference type="ARBA" id="ARBA00001974"/>
    </source>
</evidence>
<reference evidence="9" key="1">
    <citation type="submission" date="2021-05" db="EMBL/GenBank/DDBJ databases">
        <authorList>
            <person name="Alioto T."/>
            <person name="Alioto T."/>
            <person name="Gomez Garrido J."/>
        </authorList>
    </citation>
    <scope>NUCLEOTIDE SEQUENCE</scope>
</reference>
<keyword evidence="6 8" id="KW-0560">Oxidoreductase</keyword>
<evidence type="ECO:0000256" key="4">
    <source>
        <dbReference type="ARBA" id="ARBA00022827"/>
    </source>
</evidence>
<comment type="similarity">
    <text evidence="2 8">Belongs to the FMO family.</text>
</comment>
<dbReference type="EMBL" id="HBUF01068870">
    <property type="protein sequence ID" value="CAG6628782.1"/>
    <property type="molecule type" value="Transcribed_RNA"/>
</dbReference>
<dbReference type="InterPro" id="IPR000960">
    <property type="entry name" value="Flavin_mOase"/>
</dbReference>
<dbReference type="InterPro" id="IPR050346">
    <property type="entry name" value="FMO-like"/>
</dbReference>
<dbReference type="InterPro" id="IPR020946">
    <property type="entry name" value="Flavin_mOase-like"/>
</dbReference>
<sequence length="476" mass="54519">MEDPSCAGKCGNFGDPGGVNIGKNSGMEISVGEDVDNDTDPSVQRVAIIGAGASGLCCAWRFTEPKVKAKFKIVVYEQTDRIGGTWVYTPQVGIDPETGLPIHSSMYENLRTNLPKECMKYPGFEYGKHLNKQSYLSWSEVLRYLEEFSNHFDLKQYICFHHVVLSVTRRHDKWKVRVKDLKIDASFEEEYDVVIVCNGHNSVPNMPTYEGMGLFKGHQIHSHDYRVPEPFRNQNVLLVGFGPSGVDIGMDIERVAKQVYLSHHIQVAFKHQIGDAIIQKPDVKQILEDSVIFQDDTIQRIDSIIYCTGYKFDFDCLTPSCGLHEDLGMLGPFPLYKMLINCTIPSMAFIGVPGTTIIFPLFDVQVQFFLKCLLGEIKLPDTTAMLNEYEEEIKEKQSRGLRKKHFHILAENMEKYLSDLNHLANGTLPVPRAILEIYRHSGQERKKFNFKKYRNFVYTIIDDDHFEFYEREESQL</sequence>
<dbReference type="EMBL" id="HBUF01560617">
    <property type="protein sequence ID" value="CAG6762179.1"/>
    <property type="molecule type" value="Transcribed_RNA"/>
</dbReference>
<name>A0A8D8QC75_9HEMI</name>
<dbReference type="PANTHER" id="PTHR23023">
    <property type="entry name" value="DIMETHYLANILINE MONOOXYGENASE"/>
    <property type="match status" value="1"/>
</dbReference>
<keyword evidence="7 8" id="KW-0503">Monooxygenase</keyword>
<evidence type="ECO:0000256" key="2">
    <source>
        <dbReference type="ARBA" id="ARBA00009183"/>
    </source>
</evidence>
<organism evidence="9">
    <name type="scientific">Cacopsylla melanoneura</name>
    <dbReference type="NCBI Taxonomy" id="428564"/>
    <lineage>
        <taxon>Eukaryota</taxon>
        <taxon>Metazoa</taxon>
        <taxon>Ecdysozoa</taxon>
        <taxon>Arthropoda</taxon>
        <taxon>Hexapoda</taxon>
        <taxon>Insecta</taxon>
        <taxon>Pterygota</taxon>
        <taxon>Neoptera</taxon>
        <taxon>Paraneoptera</taxon>
        <taxon>Hemiptera</taxon>
        <taxon>Sternorrhyncha</taxon>
        <taxon>Psylloidea</taxon>
        <taxon>Psyllidae</taxon>
        <taxon>Psyllinae</taxon>
        <taxon>Cacopsylla</taxon>
    </lineage>
</organism>
<dbReference type="PIRSF" id="PIRSF000332">
    <property type="entry name" value="FMO"/>
    <property type="match status" value="1"/>
</dbReference>
<dbReference type="GO" id="GO:0050660">
    <property type="term" value="F:flavin adenine dinucleotide binding"/>
    <property type="evidence" value="ECO:0007669"/>
    <property type="project" value="InterPro"/>
</dbReference>
<dbReference type="AlphaFoldDB" id="A0A8D8QC75"/>